<reference evidence="1" key="1">
    <citation type="submission" date="2024-12" db="EMBL/GenBank/DDBJ databases">
        <authorList>
            <person name="Wu N."/>
        </authorList>
    </citation>
    <scope>NUCLEOTIDE SEQUENCE</scope>
    <source>
        <strain evidence="1">P15</strain>
    </source>
</reference>
<evidence type="ECO:0000313" key="2">
    <source>
        <dbReference type="Proteomes" id="UP001631969"/>
    </source>
</evidence>
<evidence type="ECO:0000313" key="1">
    <source>
        <dbReference type="EMBL" id="MFM9327589.1"/>
    </source>
</evidence>
<comment type="caution">
    <text evidence="1">The sequence shown here is derived from an EMBL/GenBank/DDBJ whole genome shotgun (WGS) entry which is preliminary data.</text>
</comment>
<dbReference type="EMBL" id="JBJURJ010000003">
    <property type="protein sequence ID" value="MFM9327589.1"/>
    <property type="molecule type" value="Genomic_DNA"/>
</dbReference>
<accession>A0ACC7NS85</accession>
<organism evidence="1 2">
    <name type="scientific">Paenibacillus mesotrionivorans</name>
    <dbReference type="NCBI Taxonomy" id="3160968"/>
    <lineage>
        <taxon>Bacteria</taxon>
        <taxon>Bacillati</taxon>
        <taxon>Bacillota</taxon>
        <taxon>Bacilli</taxon>
        <taxon>Bacillales</taxon>
        <taxon>Paenibacillaceae</taxon>
        <taxon>Paenibacillus</taxon>
    </lineage>
</organism>
<dbReference type="Proteomes" id="UP001631969">
    <property type="component" value="Unassembled WGS sequence"/>
</dbReference>
<proteinExistence type="predicted"/>
<name>A0ACC7NS85_9BACL</name>
<sequence length="51" mass="5644">MITCDACGKVNGEGDIGEHWICDSCKVPEPADDKKKAEDGNKEHEHNHKHS</sequence>
<protein>
    <submittedName>
        <fullName evidence="1">Uncharacterized protein</fullName>
    </submittedName>
</protein>
<gene>
    <name evidence="1" type="ORF">ACI1P1_04660</name>
</gene>
<keyword evidence="2" id="KW-1185">Reference proteome</keyword>